<dbReference type="InterPro" id="IPR003991">
    <property type="entry name" value="Pertactin_virulence_factor"/>
</dbReference>
<keyword evidence="4" id="KW-1185">Reference proteome</keyword>
<keyword evidence="1" id="KW-0732">Signal</keyword>
<dbReference type="PANTHER" id="PTHR35037:SF7">
    <property type="entry name" value="AUTOTRANSPORTER"/>
    <property type="match status" value="1"/>
</dbReference>
<dbReference type="Pfam" id="PF03797">
    <property type="entry name" value="Autotransporter"/>
    <property type="match status" value="1"/>
</dbReference>
<dbReference type="InterPro" id="IPR036709">
    <property type="entry name" value="Autotransporte_beta_dom_sf"/>
</dbReference>
<evidence type="ECO:0000259" key="2">
    <source>
        <dbReference type="PROSITE" id="PS51208"/>
    </source>
</evidence>
<dbReference type="InterPro" id="IPR005546">
    <property type="entry name" value="Autotransporte_beta"/>
</dbReference>
<dbReference type="PROSITE" id="PS51208">
    <property type="entry name" value="AUTOTRANSPORTER"/>
    <property type="match status" value="1"/>
</dbReference>
<evidence type="ECO:0000313" key="4">
    <source>
        <dbReference type="Proteomes" id="UP000297391"/>
    </source>
</evidence>
<dbReference type="Proteomes" id="UP000297391">
    <property type="component" value="Unassembled WGS sequence"/>
</dbReference>
<dbReference type="GO" id="GO:0019867">
    <property type="term" value="C:outer membrane"/>
    <property type="evidence" value="ECO:0007669"/>
    <property type="project" value="InterPro"/>
</dbReference>
<name>A0A4Z0AX45_9PSED</name>
<sequence length="738" mass="77049">MQVPSVVTLLFLAPGAQARLIENTEETIRHDAYLDTYELQNATLNIVDGRALDIYANASNLNVSEQTTITGTVVAQGGSNVSVDDSRIIASGEFRTGLTLLSSTAQINNSVISSADYHGLLVGKFTTSTEASSAVVNGSVLVGATGGAAVAGGSVLEAVNSQLIGTGAGSFGLSLESATAQAYQSNITGGRNGIEMSYDRHAPGPNTLLLDQTHVTGTTGAALLVQGYKGNGSVANIDVRNGSTLTGGNGNLLEVKGFSTANMNVENSQLQGDVIVDAGSSAHLQLNDHASLTGRLENVSSLLVGDQSMWVMTGNSQVGDLSLANGVVKFGQGEKNAFYQLDLESLSGQGTFVMGTDFAGGLTDFLNITGEATGNHELLLASSGAEPVNPGEVHIVHTGGGDAQFSLVGGAVDVGAWSYGLKQEGTDWFLDPDNRTVSPGTRSVLALFNTAPTVWYGEMTSLRSRMGELRHNGAEAGGWLRAYGNKYEVSGGDGGAYDQVQRGFSLGADAPLGDGQWLLGVMAGHSTSDLDLSRGTSGTVKSYYAGLYATWLDEESGYYFDGVVKANRLNNDSKVGLSDGKQAKGSYSTNALGASVEVGRNIKLDNDFFIEPFAQASVVTVQGKSYGLDNGLKAKGNHTDSVLGKLGVTVGRDFVMDDGSLVQPYLRAGMAHEFAKNNKVSVNNQAFDNNLSGSRVELGAGVAVSLSKHLQVHADFDYGQGKHVDQPWGANVGVRYTW</sequence>
<dbReference type="Gene3D" id="2.160.20.20">
    <property type="match status" value="1"/>
</dbReference>
<dbReference type="Pfam" id="PF03212">
    <property type="entry name" value="Pertactin"/>
    <property type="match status" value="1"/>
</dbReference>
<dbReference type="Gene3D" id="2.40.128.130">
    <property type="entry name" value="Autotransporter beta-domain"/>
    <property type="match status" value="1"/>
</dbReference>
<gene>
    <name evidence="3" type="ORF">DYL59_05275</name>
</gene>
<dbReference type="PANTHER" id="PTHR35037">
    <property type="entry name" value="C-TERMINAL REGION OF AIDA-LIKE PROTEIN"/>
    <property type="match status" value="1"/>
</dbReference>
<dbReference type="PRINTS" id="PR01484">
    <property type="entry name" value="PRTACTNFAMLY"/>
</dbReference>
<dbReference type="SMART" id="SM00869">
    <property type="entry name" value="Autotransporter"/>
    <property type="match status" value="1"/>
</dbReference>
<evidence type="ECO:0000256" key="1">
    <source>
        <dbReference type="ARBA" id="ARBA00022729"/>
    </source>
</evidence>
<proteinExistence type="predicted"/>
<dbReference type="CDD" id="cd01343">
    <property type="entry name" value="PL1_Passenger_AT"/>
    <property type="match status" value="1"/>
</dbReference>
<evidence type="ECO:0000313" key="3">
    <source>
        <dbReference type="EMBL" id="TFY91366.1"/>
    </source>
</evidence>
<comment type="caution">
    <text evidence="3">The sequence shown here is derived from an EMBL/GenBank/DDBJ whole genome shotgun (WGS) entry which is preliminary data.</text>
</comment>
<dbReference type="SUPFAM" id="SSF103515">
    <property type="entry name" value="Autotransporter"/>
    <property type="match status" value="1"/>
</dbReference>
<feature type="domain" description="Autotransporter" evidence="2">
    <location>
        <begin position="471"/>
        <end position="738"/>
    </location>
</feature>
<dbReference type="InterPro" id="IPR012332">
    <property type="entry name" value="Autotransporter_pectin_lyase_C"/>
</dbReference>
<dbReference type="EMBL" id="QUZU01000004">
    <property type="protein sequence ID" value="TFY91366.1"/>
    <property type="molecule type" value="Genomic_DNA"/>
</dbReference>
<dbReference type="AlphaFoldDB" id="A0A4Z0AX45"/>
<reference evidence="3 4" key="1">
    <citation type="journal article" date="2019" name="Syst. Appl. Microbiol.">
        <title>New species of pathogenic Pseudomonas isolated from citrus in Tunisia: Proposal of Pseudomonas kairouanensis sp. nov. and Pseudomonas nabeulensis sp. nov.</title>
        <authorList>
            <person name="Oueslati M."/>
            <person name="Mulet M."/>
            <person name="Gomila M."/>
            <person name="Berge O."/>
            <person name="Hajlaoui M.R."/>
            <person name="Lalucat J."/>
            <person name="Sadfi-Zouaoui N."/>
            <person name="Garcia-Valdes E."/>
        </authorList>
    </citation>
    <scope>NUCLEOTIDE SEQUENCE [LARGE SCALE GENOMIC DNA]</scope>
    <source>
        <strain evidence="3 4">KC12</strain>
    </source>
</reference>
<dbReference type="InterPro" id="IPR011050">
    <property type="entry name" value="Pectin_lyase_fold/virulence"/>
</dbReference>
<dbReference type="NCBIfam" id="TIGR01414">
    <property type="entry name" value="autotrans_barl"/>
    <property type="match status" value="1"/>
</dbReference>
<dbReference type="InterPro" id="IPR004899">
    <property type="entry name" value="Pertactin_central"/>
</dbReference>
<dbReference type="SUPFAM" id="SSF51126">
    <property type="entry name" value="Pectin lyase-like"/>
    <property type="match status" value="1"/>
</dbReference>
<organism evidence="3 4">
    <name type="scientific">Pseudomonas kairouanensis</name>
    <dbReference type="NCBI Taxonomy" id="2293832"/>
    <lineage>
        <taxon>Bacteria</taxon>
        <taxon>Pseudomonadati</taxon>
        <taxon>Pseudomonadota</taxon>
        <taxon>Gammaproteobacteria</taxon>
        <taxon>Pseudomonadales</taxon>
        <taxon>Pseudomonadaceae</taxon>
        <taxon>Pseudomonas</taxon>
    </lineage>
</organism>
<dbReference type="InterPro" id="IPR006315">
    <property type="entry name" value="OM_autotransptr_brl_dom"/>
</dbReference>
<dbReference type="InterPro" id="IPR051551">
    <property type="entry name" value="Autotransporter_adhesion"/>
</dbReference>
<dbReference type="OrthoDB" id="6056869at2"/>
<accession>A0A4Z0AX45</accession>
<protein>
    <submittedName>
        <fullName evidence="3">Autotransporter outer membrane beta-barrel domain-containing protein</fullName>
    </submittedName>
</protein>